<proteinExistence type="predicted"/>
<organism evidence="1 2">
    <name type="scientific">Symbiodinium natans</name>
    <dbReference type="NCBI Taxonomy" id="878477"/>
    <lineage>
        <taxon>Eukaryota</taxon>
        <taxon>Sar</taxon>
        <taxon>Alveolata</taxon>
        <taxon>Dinophyceae</taxon>
        <taxon>Suessiales</taxon>
        <taxon>Symbiodiniaceae</taxon>
        <taxon>Symbiodinium</taxon>
    </lineage>
</organism>
<evidence type="ECO:0008006" key="3">
    <source>
        <dbReference type="Google" id="ProtNLM"/>
    </source>
</evidence>
<dbReference type="OrthoDB" id="430639at2759"/>
<reference evidence="1" key="1">
    <citation type="submission" date="2021-02" db="EMBL/GenBank/DDBJ databases">
        <authorList>
            <person name="Dougan E. K."/>
            <person name="Rhodes N."/>
            <person name="Thang M."/>
            <person name="Chan C."/>
        </authorList>
    </citation>
    <scope>NUCLEOTIDE SEQUENCE</scope>
</reference>
<evidence type="ECO:0000313" key="1">
    <source>
        <dbReference type="EMBL" id="CAE7476222.1"/>
    </source>
</evidence>
<evidence type="ECO:0000313" key="2">
    <source>
        <dbReference type="Proteomes" id="UP000604046"/>
    </source>
</evidence>
<dbReference type="Proteomes" id="UP000604046">
    <property type="component" value="Unassembled WGS sequence"/>
</dbReference>
<dbReference type="AlphaFoldDB" id="A0A812SGS8"/>
<keyword evidence="2" id="KW-1185">Reference proteome</keyword>
<comment type="caution">
    <text evidence="1">The sequence shown here is derived from an EMBL/GenBank/DDBJ whole genome shotgun (WGS) entry which is preliminary data.</text>
</comment>
<name>A0A812SGS8_9DINO</name>
<dbReference type="EMBL" id="CAJNDS010002441">
    <property type="protein sequence ID" value="CAE7476222.1"/>
    <property type="molecule type" value="Genomic_DNA"/>
</dbReference>
<gene>
    <name evidence="1" type="ORF">SNAT2548_LOCUS26750</name>
</gene>
<protein>
    <recommendedName>
        <fullName evidence="3">NYN domain-containing protein</fullName>
    </recommendedName>
</protein>
<sequence>MDAGFTFTCKPLLTPVPCQRWMRSISPGLLSTIPAPPASRELYTNVQHGFLAASLLCLFRTSRSRSPRLGHASVRALASTVLLVDADSHQMHEIRLAMQELGSEDAQLAVTVFAAPGRIDSNKWSHFLQKHTITFQSVKRVGGRVDPNDEAIQSHMRSLVEDPSLETLALLTSDTDFLEVALKTSTKCIRVVVLVPEAMRGTMRKYADAGIEVVPLRRRNGDVAYTVRATLLPDGTGAVKRCKPIPRLPDFREEVEALLSFLTGLGYRSAEGARMLPCVAKCWFANIQKPLTVFPSQAAVMALRAEMQLQHRWAKSAGNLVFVFPCSVSKPPKSKQLELGGTLAFRILQGGGPSMLHDSEELTPQVLSMLGYLDDGLNADLLEALLVFINATRNKSLLKQMDALPRPGQAAADICSKMRRAFLSSRGDGHWQPAPKDGAVRKVLTQGGYLPKTPACPEAVLLAKQRYSRKNMLPDMKTYNGYLWQIMRSINASDPSRRDAIWL</sequence>
<accession>A0A812SGS8</accession>